<dbReference type="PANTHER" id="PTHR33653">
    <property type="entry name" value="RIBONUCLEASE VAPC2"/>
    <property type="match status" value="1"/>
</dbReference>
<dbReference type="GO" id="GO:0090729">
    <property type="term" value="F:toxin activity"/>
    <property type="evidence" value="ECO:0007669"/>
    <property type="project" value="UniProtKB-KW"/>
</dbReference>
<evidence type="ECO:0000313" key="11">
    <source>
        <dbReference type="Proteomes" id="UP000217895"/>
    </source>
</evidence>
<keyword evidence="4 8" id="KW-0479">Metal-binding</keyword>
<dbReference type="Gene3D" id="3.40.50.1010">
    <property type="entry name" value="5'-nuclease"/>
    <property type="match status" value="1"/>
</dbReference>
<keyword evidence="6 8" id="KW-0460">Magnesium</keyword>
<comment type="similarity">
    <text evidence="7 8">Belongs to the PINc/VapC protein family.</text>
</comment>
<evidence type="ECO:0000256" key="8">
    <source>
        <dbReference type="HAMAP-Rule" id="MF_00265"/>
    </source>
</evidence>
<dbReference type="InterPro" id="IPR022907">
    <property type="entry name" value="VapC_family"/>
</dbReference>
<dbReference type="HAMAP" id="MF_00265">
    <property type="entry name" value="VapC_Nob1"/>
    <property type="match status" value="1"/>
</dbReference>
<keyword evidence="11" id="KW-1185">Reference proteome</keyword>
<proteinExistence type="inferred from homology"/>
<dbReference type="GO" id="GO:0016787">
    <property type="term" value="F:hydrolase activity"/>
    <property type="evidence" value="ECO:0007669"/>
    <property type="project" value="UniProtKB-KW"/>
</dbReference>
<sequence length="132" mass="15161">MGYLLDTNIITVILKENQQAMRQFRRARQSRSRLCISCMSYYEIKRGLIYSNATRQLSNFKTFCLSVEILLIDDLEIIETASRIHADLRRRGRPIQDADILIAATAIVNSLTVVSNDADLQNVQSLNLENWL</sequence>
<evidence type="ECO:0000256" key="5">
    <source>
        <dbReference type="ARBA" id="ARBA00022801"/>
    </source>
</evidence>
<protein>
    <recommendedName>
        <fullName evidence="8">Ribonuclease VapC</fullName>
        <shortName evidence="8">RNase VapC</shortName>
        <ecNumber evidence="8">3.1.-.-</ecNumber>
    </recommendedName>
    <alternativeName>
        <fullName evidence="8">Toxin VapC</fullName>
    </alternativeName>
</protein>
<feature type="binding site" evidence="8">
    <location>
        <position position="99"/>
    </location>
    <ligand>
        <name>Mg(2+)</name>
        <dbReference type="ChEBI" id="CHEBI:18420"/>
    </ligand>
</feature>
<accession>A0A1Z4JF65</accession>
<evidence type="ECO:0000259" key="9">
    <source>
        <dbReference type="Pfam" id="PF01850"/>
    </source>
</evidence>
<dbReference type="InterPro" id="IPR002716">
    <property type="entry name" value="PIN_dom"/>
</dbReference>
<dbReference type="Pfam" id="PF01850">
    <property type="entry name" value="PIN"/>
    <property type="match status" value="1"/>
</dbReference>
<dbReference type="PANTHER" id="PTHR33653:SF1">
    <property type="entry name" value="RIBONUCLEASE VAPC2"/>
    <property type="match status" value="1"/>
</dbReference>
<dbReference type="SUPFAM" id="SSF88723">
    <property type="entry name" value="PIN domain-like"/>
    <property type="match status" value="1"/>
</dbReference>
<dbReference type="GO" id="GO:0000287">
    <property type="term" value="F:magnesium ion binding"/>
    <property type="evidence" value="ECO:0007669"/>
    <property type="project" value="UniProtKB-UniRule"/>
</dbReference>
<keyword evidence="2 8" id="KW-1277">Toxin-antitoxin system</keyword>
<keyword evidence="8" id="KW-0800">Toxin</keyword>
<dbReference type="GO" id="GO:0004540">
    <property type="term" value="F:RNA nuclease activity"/>
    <property type="evidence" value="ECO:0007669"/>
    <property type="project" value="InterPro"/>
</dbReference>
<reference evidence="10 11" key="1">
    <citation type="submission" date="2017-06" db="EMBL/GenBank/DDBJ databases">
        <title>Genome sequencing of cyanobaciteial culture collection at National Institute for Environmental Studies (NIES).</title>
        <authorList>
            <person name="Hirose Y."/>
            <person name="Shimura Y."/>
            <person name="Fujisawa T."/>
            <person name="Nakamura Y."/>
            <person name="Kawachi M."/>
        </authorList>
    </citation>
    <scope>NUCLEOTIDE SEQUENCE [LARGE SCALE GENOMIC DNA]</scope>
    <source>
        <strain evidence="10 11">NIES-2135</strain>
    </source>
</reference>
<evidence type="ECO:0000256" key="7">
    <source>
        <dbReference type="ARBA" id="ARBA00038093"/>
    </source>
</evidence>
<dbReference type="AlphaFoldDB" id="A0A1Z4JF65"/>
<evidence type="ECO:0000256" key="6">
    <source>
        <dbReference type="ARBA" id="ARBA00022842"/>
    </source>
</evidence>
<comment type="cofactor">
    <cofactor evidence="1 8">
        <name>Mg(2+)</name>
        <dbReference type="ChEBI" id="CHEBI:18420"/>
    </cofactor>
</comment>
<dbReference type="InterPro" id="IPR050556">
    <property type="entry name" value="Type_II_TA_system_RNase"/>
</dbReference>
<evidence type="ECO:0000256" key="2">
    <source>
        <dbReference type="ARBA" id="ARBA00022649"/>
    </source>
</evidence>
<name>A0A1Z4JF65_LEPBY</name>
<keyword evidence="5 8" id="KW-0378">Hydrolase</keyword>
<evidence type="ECO:0000256" key="1">
    <source>
        <dbReference type="ARBA" id="ARBA00001946"/>
    </source>
</evidence>
<gene>
    <name evidence="8" type="primary">vapC</name>
    <name evidence="10" type="ORF">NIES2135_22090</name>
</gene>
<evidence type="ECO:0000256" key="3">
    <source>
        <dbReference type="ARBA" id="ARBA00022722"/>
    </source>
</evidence>
<dbReference type="EMBL" id="AP018203">
    <property type="protein sequence ID" value="BAY55386.1"/>
    <property type="molecule type" value="Genomic_DNA"/>
</dbReference>
<dbReference type="InterPro" id="IPR029060">
    <property type="entry name" value="PIN-like_dom_sf"/>
</dbReference>
<keyword evidence="3 8" id="KW-0540">Nuclease</keyword>
<dbReference type="Proteomes" id="UP000217895">
    <property type="component" value="Chromosome"/>
</dbReference>
<comment type="function">
    <text evidence="8">Toxic component of a toxin-antitoxin (TA) system. An RNase.</text>
</comment>
<dbReference type="EC" id="3.1.-.-" evidence="8"/>
<dbReference type="CDD" id="cd18744">
    <property type="entry name" value="PIN_VapC4-5_FitB-like"/>
    <property type="match status" value="1"/>
</dbReference>
<evidence type="ECO:0000313" key="10">
    <source>
        <dbReference type="EMBL" id="BAY55386.1"/>
    </source>
</evidence>
<evidence type="ECO:0000256" key="4">
    <source>
        <dbReference type="ARBA" id="ARBA00022723"/>
    </source>
</evidence>
<feature type="domain" description="PIN" evidence="9">
    <location>
        <begin position="3"/>
        <end position="124"/>
    </location>
</feature>
<feature type="binding site" evidence="8">
    <location>
        <position position="6"/>
    </location>
    <ligand>
        <name>Mg(2+)</name>
        <dbReference type="ChEBI" id="CHEBI:18420"/>
    </ligand>
</feature>
<organism evidence="10 11">
    <name type="scientific">Leptolyngbya boryana NIES-2135</name>
    <dbReference type="NCBI Taxonomy" id="1973484"/>
    <lineage>
        <taxon>Bacteria</taxon>
        <taxon>Bacillati</taxon>
        <taxon>Cyanobacteriota</taxon>
        <taxon>Cyanophyceae</taxon>
        <taxon>Leptolyngbyales</taxon>
        <taxon>Leptolyngbyaceae</taxon>
        <taxon>Leptolyngbya group</taxon>
        <taxon>Leptolyngbya</taxon>
    </lineage>
</organism>